<dbReference type="InterPro" id="IPR046357">
    <property type="entry name" value="PPIase_dom_sf"/>
</dbReference>
<keyword evidence="7" id="KW-0175">Coiled coil</keyword>
<gene>
    <name evidence="10" type="ORF">J2Z43_002805</name>
</gene>
<evidence type="ECO:0000256" key="2">
    <source>
        <dbReference type="ARBA" id="ARBA00013194"/>
    </source>
</evidence>
<feature type="coiled-coil region" evidence="7">
    <location>
        <begin position="186"/>
        <end position="214"/>
    </location>
</feature>
<evidence type="ECO:0000256" key="3">
    <source>
        <dbReference type="ARBA" id="ARBA00022729"/>
    </source>
</evidence>
<dbReference type="PANTHER" id="PTHR47245">
    <property type="entry name" value="PEPTIDYLPROLYL ISOMERASE"/>
    <property type="match status" value="1"/>
</dbReference>
<evidence type="ECO:0000313" key="11">
    <source>
        <dbReference type="Proteomes" id="UP000767291"/>
    </source>
</evidence>
<evidence type="ECO:0000256" key="6">
    <source>
        <dbReference type="PROSITE-ProRule" id="PRU00278"/>
    </source>
</evidence>
<keyword evidence="3 8" id="KW-0732">Signal</keyword>
<proteinExistence type="predicted"/>
<dbReference type="InterPro" id="IPR000297">
    <property type="entry name" value="PPIase_PpiC"/>
</dbReference>
<dbReference type="Gene3D" id="3.10.50.40">
    <property type="match status" value="1"/>
</dbReference>
<comment type="caution">
    <text evidence="10">The sequence shown here is derived from an EMBL/GenBank/DDBJ whole genome shotgun (WGS) entry which is preliminary data.</text>
</comment>
<dbReference type="PROSITE" id="PS50198">
    <property type="entry name" value="PPIC_PPIASE_2"/>
    <property type="match status" value="1"/>
</dbReference>
<dbReference type="SUPFAM" id="SSF109998">
    <property type="entry name" value="Triger factor/SurA peptide-binding domain-like"/>
    <property type="match status" value="1"/>
</dbReference>
<dbReference type="PROSITE" id="PS01096">
    <property type="entry name" value="PPIC_PPIASE_1"/>
    <property type="match status" value="1"/>
</dbReference>
<evidence type="ECO:0000313" key="10">
    <source>
        <dbReference type="EMBL" id="MBP1856353.1"/>
    </source>
</evidence>
<protein>
    <recommendedName>
        <fullName evidence="2">peptidylprolyl isomerase</fullName>
        <ecNumber evidence="2">5.2.1.8</ecNumber>
    </recommendedName>
</protein>
<evidence type="ECO:0000256" key="8">
    <source>
        <dbReference type="SAM" id="SignalP"/>
    </source>
</evidence>
<dbReference type="PROSITE" id="PS51257">
    <property type="entry name" value="PROKAR_LIPOPROTEIN"/>
    <property type="match status" value="1"/>
</dbReference>
<sequence length="330" mass="37484">MKKLITLAISILMMISVTACSGSSNVVATVDKTEITKDEYQKMLNISKITAESQYGKEIWDQEVSEGVKFRDQMKDSILEQLVGTEVIYSQAKKDNLVPTEKEVKKSVDEIKKNIESNKDYKKQLDEIGIDDTFLSDQEKKSIALQRYQEAFYKNTKVTESDLKKYYDSHKEEFNKDQVEASHILIKTVDDANKELTKAKKEAAKKKAEEVLKKVKDGGDFAKLAKEYSQDSSAESGGSLGFFSKGDMVEPFEKSAFSLKVGEISDIVETQYGYHIIKVTNKKKDVTSFEDAKDTMKQSILEEKYSQEIEKLTKAAKIEKNEKVIKKVTF</sequence>
<dbReference type="EC" id="5.2.1.8" evidence="2"/>
<name>A0ABS4EEH6_9FIRM</name>
<organism evidence="10 11">
    <name type="scientific">Metaclostridioides mangenotii</name>
    <dbReference type="NCBI Taxonomy" id="1540"/>
    <lineage>
        <taxon>Bacteria</taxon>
        <taxon>Bacillati</taxon>
        <taxon>Bacillota</taxon>
        <taxon>Clostridia</taxon>
        <taxon>Peptostreptococcales</taxon>
        <taxon>Peptostreptococcaceae</taxon>
        <taxon>Metaclostridioides</taxon>
    </lineage>
</organism>
<dbReference type="SUPFAM" id="SSF54534">
    <property type="entry name" value="FKBP-like"/>
    <property type="match status" value="1"/>
</dbReference>
<dbReference type="EMBL" id="JAGGJX010000008">
    <property type="protein sequence ID" value="MBP1856353.1"/>
    <property type="molecule type" value="Genomic_DNA"/>
</dbReference>
<evidence type="ECO:0000256" key="7">
    <source>
        <dbReference type="SAM" id="Coils"/>
    </source>
</evidence>
<feature type="signal peptide" evidence="8">
    <location>
        <begin position="1"/>
        <end position="19"/>
    </location>
</feature>
<evidence type="ECO:0000256" key="1">
    <source>
        <dbReference type="ARBA" id="ARBA00000971"/>
    </source>
</evidence>
<keyword evidence="11" id="KW-1185">Reference proteome</keyword>
<evidence type="ECO:0000256" key="5">
    <source>
        <dbReference type="ARBA" id="ARBA00023235"/>
    </source>
</evidence>
<dbReference type="RefSeq" id="WP_209457671.1">
    <property type="nucleotide sequence ID" value="NZ_BAAACS010000005.1"/>
</dbReference>
<dbReference type="Pfam" id="PF13616">
    <property type="entry name" value="Rotamase_3"/>
    <property type="match status" value="1"/>
</dbReference>
<dbReference type="InterPro" id="IPR027304">
    <property type="entry name" value="Trigger_fact/SurA_dom_sf"/>
</dbReference>
<dbReference type="InterPro" id="IPR050245">
    <property type="entry name" value="PrsA_foldase"/>
</dbReference>
<reference evidence="10 11" key="1">
    <citation type="submission" date="2021-03" db="EMBL/GenBank/DDBJ databases">
        <title>Genomic Encyclopedia of Type Strains, Phase IV (KMG-IV): sequencing the most valuable type-strain genomes for metagenomic binning, comparative biology and taxonomic classification.</title>
        <authorList>
            <person name="Goeker M."/>
        </authorList>
    </citation>
    <scope>NUCLEOTIDE SEQUENCE [LARGE SCALE GENOMIC DNA]</scope>
    <source>
        <strain evidence="10 11">DSM 1289</strain>
    </source>
</reference>
<dbReference type="PANTHER" id="PTHR47245:SF1">
    <property type="entry name" value="FOLDASE PROTEIN PRSA"/>
    <property type="match status" value="1"/>
</dbReference>
<dbReference type="GO" id="GO:0003755">
    <property type="term" value="F:peptidyl-prolyl cis-trans isomerase activity"/>
    <property type="evidence" value="ECO:0007669"/>
    <property type="project" value="UniProtKB-EC"/>
</dbReference>
<dbReference type="InterPro" id="IPR023058">
    <property type="entry name" value="PPIase_PpiC_CS"/>
</dbReference>
<evidence type="ECO:0000259" key="9">
    <source>
        <dbReference type="PROSITE" id="PS50198"/>
    </source>
</evidence>
<feature type="chain" id="PRO_5045953312" description="peptidylprolyl isomerase" evidence="8">
    <location>
        <begin position="20"/>
        <end position="330"/>
    </location>
</feature>
<dbReference type="Pfam" id="PF13624">
    <property type="entry name" value="SurA_N_3"/>
    <property type="match status" value="1"/>
</dbReference>
<keyword evidence="5 6" id="KW-0413">Isomerase</keyword>
<accession>A0ABS4EEH6</accession>
<comment type="catalytic activity">
    <reaction evidence="1">
        <text>[protein]-peptidylproline (omega=180) = [protein]-peptidylproline (omega=0)</text>
        <dbReference type="Rhea" id="RHEA:16237"/>
        <dbReference type="Rhea" id="RHEA-COMP:10747"/>
        <dbReference type="Rhea" id="RHEA-COMP:10748"/>
        <dbReference type="ChEBI" id="CHEBI:83833"/>
        <dbReference type="ChEBI" id="CHEBI:83834"/>
        <dbReference type="EC" id="5.2.1.8"/>
    </reaction>
</comment>
<feature type="domain" description="PpiC" evidence="9">
    <location>
        <begin position="176"/>
        <end position="281"/>
    </location>
</feature>
<dbReference type="Gene3D" id="1.10.8.1040">
    <property type="match status" value="1"/>
</dbReference>
<evidence type="ECO:0000256" key="4">
    <source>
        <dbReference type="ARBA" id="ARBA00023110"/>
    </source>
</evidence>
<dbReference type="Proteomes" id="UP000767291">
    <property type="component" value="Unassembled WGS sequence"/>
</dbReference>
<keyword evidence="4 6" id="KW-0697">Rotamase</keyword>